<sequence length="532" mass="56876">MANINTANFNTSAAVSAANHSPSSPNQSHRTRVVSSPWTQIVRGESEPIAGVPLGVPLSPSSPPPSSTSTTVTVIESVATAMVEDEGVENGSAGSNGNAGKRPAWNKPSNGAAELGPVMGAHMWPALSESARVSSKSSSDSSKGSSDGSSSPTVAPVSQVGANASPSSPQKQVTDNVNTNSNSTPNHTMPARQRPMKRNGNNSASNGGLSQPPPQGPVVEAPMNSPSSRENMQRGVFVSQPHSGSNDHPHPRNSFRNRPHQRGDGSHHQGYGRRNQDHGNQEWSGRNRDNHMQPRGFRMRTQPPPPPPPSTAQFIAPPPVRPFGAPIGFPELVSPFYILPAPPPESLRGVPFVSPMPPVYFPAPEPQDHQLHARIVSQIDYYFSNENLIKDTYLRQNMDDQGWVSIKLIAGFKKVSLLTDNIQLILDALRSSTVVEVQGDKVRKRIDWARWIMPPSVQFPTMSGQDVLVTRVQNISLDQRTMNQSGARKQGGAYADGLLGRSSSGDLSNQSLLFNKEGAAVSVQGGAASDSN</sequence>
<dbReference type="GO" id="GO:0005737">
    <property type="term" value="C:cytoplasm"/>
    <property type="evidence" value="ECO:0007669"/>
    <property type="project" value="EnsemblPlants"/>
</dbReference>
<dbReference type="CDD" id="cd07323">
    <property type="entry name" value="LAM"/>
    <property type="match status" value="1"/>
</dbReference>
<proteinExistence type="predicted"/>
<comment type="caution">
    <text evidence="5">The sequence shown here is derived from an EMBL/GenBank/DDBJ whole genome shotgun (WGS) entry which is preliminary data.</text>
</comment>
<dbReference type="SUPFAM" id="SSF46785">
    <property type="entry name" value="Winged helix' DNA-binding domain"/>
    <property type="match status" value="1"/>
</dbReference>
<feature type="compositionally biased region" description="Low complexity" evidence="3">
    <location>
        <begin position="90"/>
        <end position="100"/>
    </location>
</feature>
<feature type="compositionally biased region" description="Basic and acidic residues" evidence="3">
    <location>
        <begin position="274"/>
        <end position="292"/>
    </location>
</feature>
<feature type="compositionally biased region" description="Polar residues" evidence="3">
    <location>
        <begin position="1"/>
        <end position="39"/>
    </location>
</feature>
<feature type="region of interest" description="Disordered" evidence="3">
    <location>
        <begin position="1"/>
        <end position="310"/>
    </location>
</feature>
<dbReference type="InterPro" id="IPR036388">
    <property type="entry name" value="WH-like_DNA-bd_sf"/>
</dbReference>
<dbReference type="STRING" id="210143.A0A1R3GCF3"/>
<dbReference type="OrthoDB" id="340227at2759"/>
<dbReference type="InterPro" id="IPR045180">
    <property type="entry name" value="La_dom_prot"/>
</dbReference>
<dbReference type="SMART" id="SM00715">
    <property type="entry name" value="LA"/>
    <property type="match status" value="1"/>
</dbReference>
<evidence type="ECO:0000256" key="2">
    <source>
        <dbReference type="PROSITE-ProRule" id="PRU00332"/>
    </source>
</evidence>
<dbReference type="FunFam" id="1.10.10.10:FF:000131">
    <property type="entry name" value="la-related protein 1B isoform X2"/>
    <property type="match status" value="1"/>
</dbReference>
<dbReference type="GO" id="GO:0010150">
    <property type="term" value="P:leaf senescence"/>
    <property type="evidence" value="ECO:0007669"/>
    <property type="project" value="EnsemblPlants"/>
</dbReference>
<protein>
    <submittedName>
        <fullName evidence="5">RNA-binding protein Lupus La</fullName>
    </submittedName>
</protein>
<dbReference type="Proteomes" id="UP000188268">
    <property type="component" value="Unassembled WGS sequence"/>
</dbReference>
<evidence type="ECO:0000313" key="5">
    <source>
        <dbReference type="EMBL" id="OMO55752.1"/>
    </source>
</evidence>
<evidence type="ECO:0000259" key="4">
    <source>
        <dbReference type="PROSITE" id="PS50961"/>
    </source>
</evidence>
<dbReference type="PROSITE" id="PS50961">
    <property type="entry name" value="HTH_LA"/>
    <property type="match status" value="1"/>
</dbReference>
<gene>
    <name evidence="5" type="ORF">CCACVL1_27019</name>
</gene>
<keyword evidence="6" id="KW-1185">Reference proteome</keyword>
<dbReference type="EMBL" id="AWWV01014570">
    <property type="protein sequence ID" value="OMO55752.1"/>
    <property type="molecule type" value="Genomic_DNA"/>
</dbReference>
<name>A0A1R3GCF3_COCAP</name>
<feature type="compositionally biased region" description="Low complexity" evidence="3">
    <location>
        <begin position="173"/>
        <end position="188"/>
    </location>
</feature>
<dbReference type="InterPro" id="IPR006630">
    <property type="entry name" value="La_HTH"/>
</dbReference>
<dbReference type="Gramene" id="OMO55752">
    <property type="protein sequence ID" value="OMO55752"/>
    <property type="gene ID" value="CCACVL1_27019"/>
</dbReference>
<evidence type="ECO:0000256" key="1">
    <source>
        <dbReference type="ARBA" id="ARBA00022884"/>
    </source>
</evidence>
<feature type="compositionally biased region" description="Basic residues" evidence="3">
    <location>
        <begin position="251"/>
        <end position="260"/>
    </location>
</feature>
<dbReference type="PANTHER" id="PTHR22792">
    <property type="entry name" value="LUPUS LA PROTEIN-RELATED"/>
    <property type="match status" value="1"/>
</dbReference>
<feature type="domain" description="HTH La-type RNA-binding" evidence="4">
    <location>
        <begin position="365"/>
        <end position="454"/>
    </location>
</feature>
<evidence type="ECO:0000313" key="6">
    <source>
        <dbReference type="Proteomes" id="UP000188268"/>
    </source>
</evidence>
<feature type="compositionally biased region" description="Low complexity" evidence="3">
    <location>
        <begin position="134"/>
        <end position="151"/>
    </location>
</feature>
<dbReference type="GO" id="GO:0009753">
    <property type="term" value="P:response to jasmonic acid"/>
    <property type="evidence" value="ECO:0007669"/>
    <property type="project" value="EnsemblPlants"/>
</dbReference>
<evidence type="ECO:0000256" key="3">
    <source>
        <dbReference type="SAM" id="MobiDB-lite"/>
    </source>
</evidence>
<dbReference type="AlphaFoldDB" id="A0A1R3GCF3"/>
<organism evidence="5 6">
    <name type="scientific">Corchorus capsularis</name>
    <name type="common">Jute</name>
    <dbReference type="NCBI Taxonomy" id="210143"/>
    <lineage>
        <taxon>Eukaryota</taxon>
        <taxon>Viridiplantae</taxon>
        <taxon>Streptophyta</taxon>
        <taxon>Embryophyta</taxon>
        <taxon>Tracheophyta</taxon>
        <taxon>Spermatophyta</taxon>
        <taxon>Magnoliopsida</taxon>
        <taxon>eudicotyledons</taxon>
        <taxon>Gunneridae</taxon>
        <taxon>Pentapetalae</taxon>
        <taxon>rosids</taxon>
        <taxon>malvids</taxon>
        <taxon>Malvales</taxon>
        <taxon>Malvaceae</taxon>
        <taxon>Grewioideae</taxon>
        <taxon>Apeibeae</taxon>
        <taxon>Corchorus</taxon>
    </lineage>
</organism>
<dbReference type="GO" id="GO:0009751">
    <property type="term" value="P:response to salicylic acid"/>
    <property type="evidence" value="ECO:0007669"/>
    <property type="project" value="EnsemblPlants"/>
</dbReference>
<accession>A0A1R3GCF3</accession>
<reference evidence="5 6" key="1">
    <citation type="submission" date="2013-09" db="EMBL/GenBank/DDBJ databases">
        <title>Corchorus capsularis genome sequencing.</title>
        <authorList>
            <person name="Alam M."/>
            <person name="Haque M.S."/>
            <person name="Islam M.S."/>
            <person name="Emdad E.M."/>
            <person name="Islam M.M."/>
            <person name="Ahmed B."/>
            <person name="Halim A."/>
            <person name="Hossen Q.M.M."/>
            <person name="Hossain M.Z."/>
            <person name="Ahmed R."/>
            <person name="Khan M.M."/>
            <person name="Islam R."/>
            <person name="Rashid M.M."/>
            <person name="Khan S.A."/>
            <person name="Rahman M.S."/>
            <person name="Alam M."/>
        </authorList>
    </citation>
    <scope>NUCLEOTIDE SEQUENCE [LARGE SCALE GENOMIC DNA]</scope>
    <source>
        <strain evidence="6">cv. CVL-1</strain>
        <tissue evidence="5">Whole seedling</tissue>
    </source>
</reference>
<dbReference type="OMA" id="NRNGGPH"/>
<dbReference type="PANTHER" id="PTHR22792:SF132">
    <property type="entry name" value="LA-RELATED PROTEIN 1"/>
    <property type="match status" value="1"/>
</dbReference>
<dbReference type="Gene3D" id="1.10.10.10">
    <property type="entry name" value="Winged helix-like DNA-binding domain superfamily/Winged helix DNA-binding domain"/>
    <property type="match status" value="1"/>
</dbReference>
<keyword evidence="1 2" id="KW-0694">RNA-binding</keyword>
<dbReference type="GO" id="GO:0009737">
    <property type="term" value="P:response to abscisic acid"/>
    <property type="evidence" value="ECO:0007669"/>
    <property type="project" value="EnsemblPlants"/>
</dbReference>
<dbReference type="Pfam" id="PF05383">
    <property type="entry name" value="La"/>
    <property type="match status" value="1"/>
</dbReference>
<feature type="compositionally biased region" description="Low complexity" evidence="3">
    <location>
        <begin position="199"/>
        <end position="210"/>
    </location>
</feature>
<dbReference type="InterPro" id="IPR036390">
    <property type="entry name" value="WH_DNA-bd_sf"/>
</dbReference>
<feature type="compositionally biased region" description="Polar residues" evidence="3">
    <location>
        <begin position="160"/>
        <end position="172"/>
    </location>
</feature>
<dbReference type="GO" id="GO:0003729">
    <property type="term" value="F:mRNA binding"/>
    <property type="evidence" value="ECO:0007669"/>
    <property type="project" value="EnsemblPlants"/>
</dbReference>